<dbReference type="Proteomes" id="UP000759537">
    <property type="component" value="Unassembled WGS sequence"/>
</dbReference>
<proteinExistence type="predicted"/>
<accession>A0A9P5N065</accession>
<evidence type="ECO:0000259" key="3">
    <source>
        <dbReference type="Pfam" id="PF24855"/>
    </source>
</evidence>
<reference evidence="4" key="2">
    <citation type="journal article" date="2020" name="Nat. Commun.">
        <title>Large-scale genome sequencing of mycorrhizal fungi provides insights into the early evolution of symbiotic traits.</title>
        <authorList>
            <person name="Miyauchi S."/>
            <person name="Kiss E."/>
            <person name="Kuo A."/>
            <person name="Drula E."/>
            <person name="Kohler A."/>
            <person name="Sanchez-Garcia M."/>
            <person name="Morin E."/>
            <person name="Andreopoulos B."/>
            <person name="Barry K.W."/>
            <person name="Bonito G."/>
            <person name="Buee M."/>
            <person name="Carver A."/>
            <person name="Chen C."/>
            <person name="Cichocki N."/>
            <person name="Clum A."/>
            <person name="Culley D."/>
            <person name="Crous P.W."/>
            <person name="Fauchery L."/>
            <person name="Girlanda M."/>
            <person name="Hayes R.D."/>
            <person name="Keri Z."/>
            <person name="LaButti K."/>
            <person name="Lipzen A."/>
            <person name="Lombard V."/>
            <person name="Magnuson J."/>
            <person name="Maillard F."/>
            <person name="Murat C."/>
            <person name="Nolan M."/>
            <person name="Ohm R.A."/>
            <person name="Pangilinan J."/>
            <person name="Pereira M.F."/>
            <person name="Perotto S."/>
            <person name="Peter M."/>
            <person name="Pfister S."/>
            <person name="Riley R."/>
            <person name="Sitrit Y."/>
            <person name="Stielow J.B."/>
            <person name="Szollosi G."/>
            <person name="Zifcakova L."/>
            <person name="Stursova M."/>
            <person name="Spatafora J.W."/>
            <person name="Tedersoo L."/>
            <person name="Vaario L.M."/>
            <person name="Yamada A."/>
            <person name="Yan M."/>
            <person name="Wang P."/>
            <person name="Xu J."/>
            <person name="Bruns T."/>
            <person name="Baldrian P."/>
            <person name="Vilgalys R."/>
            <person name="Dunand C."/>
            <person name="Henrissat B."/>
            <person name="Grigoriev I.V."/>
            <person name="Hibbett D."/>
            <person name="Nagy L.G."/>
            <person name="Martin F.M."/>
        </authorList>
    </citation>
    <scope>NUCLEOTIDE SEQUENCE</scope>
    <source>
        <strain evidence="4">Prilba</strain>
    </source>
</reference>
<gene>
    <name evidence="4" type="ORF">DFH94DRAFT_720574</name>
</gene>
<feature type="compositionally biased region" description="Polar residues" evidence="1">
    <location>
        <begin position="136"/>
        <end position="149"/>
    </location>
</feature>
<sequence length="427" mass="45663">MFTPPPSPHPKPIQSFHRTSPVPSSSVSPPPSPHQSLKPPLALSQPPLKNRARRGAAEASMLDHKRRTAWRTGLTVITLPLLLALAALLTRFTSRPLFLGLLAGLSPGTRVHLATGTDRAVYSAHAHTHALHRRQTGASTMPSEPSTSGAAGIVFPTPSKTSNSTPPPPPPPPEPVPTIPSEPPVLPTPFPQPFDTTLGTNFTTNSCENFFLNMTQSLPFRECRPFSFLSQTSTSFLQAQSNITALNVDIWGTCNTPVDADQCAANMGWFESELLSACSEEKSQGNVLISQSLAGLQSYTLMRQVACLPDQNTSTYCYVEATSNQNPSDLYFYSLPSGIPLPNNTNLSCSSCTKNVMALFGAQLNQTGGLEKTYNNAAILASSKCGSDYVYTHSAIASSSALPWVGDKPPSVWTVVFTLGAVLMGLV</sequence>
<dbReference type="OrthoDB" id="2564812at2759"/>
<dbReference type="Pfam" id="PF24855">
    <property type="entry name" value="DUF7729"/>
    <property type="match status" value="1"/>
</dbReference>
<dbReference type="InterPro" id="IPR056146">
    <property type="entry name" value="DUF7729"/>
</dbReference>
<keyword evidence="2" id="KW-0812">Transmembrane</keyword>
<keyword evidence="2" id="KW-1133">Transmembrane helix</keyword>
<dbReference type="PANTHER" id="PTHR39460:SF1">
    <property type="entry name" value="C6 TRANSCRIPTION FACTOR"/>
    <property type="match status" value="1"/>
</dbReference>
<feature type="region of interest" description="Disordered" evidence="1">
    <location>
        <begin position="125"/>
        <end position="197"/>
    </location>
</feature>
<reference evidence="4" key="1">
    <citation type="submission" date="2019-10" db="EMBL/GenBank/DDBJ databases">
        <authorList>
            <consortium name="DOE Joint Genome Institute"/>
            <person name="Kuo A."/>
            <person name="Miyauchi S."/>
            <person name="Kiss E."/>
            <person name="Drula E."/>
            <person name="Kohler A."/>
            <person name="Sanchez-Garcia M."/>
            <person name="Andreopoulos B."/>
            <person name="Barry K.W."/>
            <person name="Bonito G."/>
            <person name="Buee M."/>
            <person name="Carver A."/>
            <person name="Chen C."/>
            <person name="Cichocki N."/>
            <person name="Clum A."/>
            <person name="Culley D."/>
            <person name="Crous P.W."/>
            <person name="Fauchery L."/>
            <person name="Girlanda M."/>
            <person name="Hayes R."/>
            <person name="Keri Z."/>
            <person name="LaButti K."/>
            <person name="Lipzen A."/>
            <person name="Lombard V."/>
            <person name="Magnuson J."/>
            <person name="Maillard F."/>
            <person name="Morin E."/>
            <person name="Murat C."/>
            <person name="Nolan M."/>
            <person name="Ohm R."/>
            <person name="Pangilinan J."/>
            <person name="Pereira M."/>
            <person name="Perotto S."/>
            <person name="Peter M."/>
            <person name="Riley R."/>
            <person name="Sitrit Y."/>
            <person name="Stielow B."/>
            <person name="Szollosi G."/>
            <person name="Zifcakova L."/>
            <person name="Stursova M."/>
            <person name="Spatafora J.W."/>
            <person name="Tedersoo L."/>
            <person name="Vaario L.-M."/>
            <person name="Yamada A."/>
            <person name="Yan M."/>
            <person name="Wang P."/>
            <person name="Xu J."/>
            <person name="Bruns T."/>
            <person name="Baldrian P."/>
            <person name="Vilgalys R."/>
            <person name="Henrissat B."/>
            <person name="Grigoriev I.V."/>
            <person name="Hibbett D."/>
            <person name="Nagy L.G."/>
            <person name="Martin F.M."/>
        </authorList>
    </citation>
    <scope>NUCLEOTIDE SEQUENCE</scope>
    <source>
        <strain evidence="4">Prilba</strain>
    </source>
</reference>
<protein>
    <recommendedName>
        <fullName evidence="3">DUF7729 domain-containing protein</fullName>
    </recommendedName>
</protein>
<feature type="compositionally biased region" description="Basic residues" evidence="1">
    <location>
        <begin position="126"/>
        <end position="135"/>
    </location>
</feature>
<feature type="transmembrane region" description="Helical" evidence="2">
    <location>
        <begin position="69"/>
        <end position="89"/>
    </location>
</feature>
<feature type="compositionally biased region" description="Pro residues" evidence="1">
    <location>
        <begin position="1"/>
        <end position="11"/>
    </location>
</feature>
<dbReference type="AlphaFoldDB" id="A0A9P5N065"/>
<evidence type="ECO:0000256" key="1">
    <source>
        <dbReference type="SAM" id="MobiDB-lite"/>
    </source>
</evidence>
<keyword evidence="5" id="KW-1185">Reference proteome</keyword>
<evidence type="ECO:0000256" key="2">
    <source>
        <dbReference type="SAM" id="Phobius"/>
    </source>
</evidence>
<evidence type="ECO:0000313" key="4">
    <source>
        <dbReference type="EMBL" id="KAF8483272.1"/>
    </source>
</evidence>
<name>A0A9P5N065_9AGAM</name>
<comment type="caution">
    <text evidence="4">The sequence shown here is derived from an EMBL/GenBank/DDBJ whole genome shotgun (WGS) entry which is preliminary data.</text>
</comment>
<feature type="compositionally biased region" description="Pro residues" evidence="1">
    <location>
        <begin position="165"/>
        <end position="192"/>
    </location>
</feature>
<organism evidence="4 5">
    <name type="scientific">Russula ochroleuca</name>
    <dbReference type="NCBI Taxonomy" id="152965"/>
    <lineage>
        <taxon>Eukaryota</taxon>
        <taxon>Fungi</taxon>
        <taxon>Dikarya</taxon>
        <taxon>Basidiomycota</taxon>
        <taxon>Agaricomycotina</taxon>
        <taxon>Agaricomycetes</taxon>
        <taxon>Russulales</taxon>
        <taxon>Russulaceae</taxon>
        <taxon>Russula</taxon>
    </lineage>
</organism>
<evidence type="ECO:0000313" key="5">
    <source>
        <dbReference type="Proteomes" id="UP000759537"/>
    </source>
</evidence>
<feature type="region of interest" description="Disordered" evidence="1">
    <location>
        <begin position="1"/>
        <end position="60"/>
    </location>
</feature>
<keyword evidence="2" id="KW-0472">Membrane</keyword>
<dbReference type="EMBL" id="WHVB01000004">
    <property type="protein sequence ID" value="KAF8483272.1"/>
    <property type="molecule type" value="Genomic_DNA"/>
</dbReference>
<feature type="domain" description="DUF7729" evidence="3">
    <location>
        <begin position="189"/>
        <end position="392"/>
    </location>
</feature>
<dbReference type="PANTHER" id="PTHR39460">
    <property type="entry name" value="EXPRESSED PROTEIN"/>
    <property type="match status" value="1"/>
</dbReference>